<dbReference type="Proteomes" id="UP000190989">
    <property type="component" value="Unassembled WGS sequence"/>
</dbReference>
<dbReference type="InterPro" id="IPR000701">
    <property type="entry name" value="SuccDH_FuR_B_TM-su"/>
</dbReference>
<keyword evidence="7" id="KW-0813">Transport</keyword>
<keyword evidence="14" id="KW-0408">Iron</keyword>
<keyword evidence="11" id="KW-0479">Metal-binding</keyword>
<dbReference type="RefSeq" id="WP_054947194.1">
    <property type="nucleotide sequence ID" value="NZ_FVZE01000001.1"/>
</dbReference>
<dbReference type="InterPro" id="IPR014312">
    <property type="entry name" value="Succ_DH_anchor"/>
</dbReference>
<evidence type="ECO:0000256" key="4">
    <source>
        <dbReference type="ARBA" id="ARBA00005163"/>
    </source>
</evidence>
<comment type="subunit">
    <text evidence="5">Part of an enzyme complex containing four subunits: a flavoprotein, an iron-sulfur protein, plus two membrane-anchoring proteins, SdhC and SdhD.</text>
</comment>
<evidence type="ECO:0000256" key="8">
    <source>
        <dbReference type="ARBA" id="ARBA00022532"/>
    </source>
</evidence>
<evidence type="ECO:0000313" key="17">
    <source>
        <dbReference type="EMBL" id="SLJ90923.1"/>
    </source>
</evidence>
<keyword evidence="15 16" id="KW-0472">Membrane</keyword>
<dbReference type="InterPro" id="IPR034804">
    <property type="entry name" value="SQR/QFR_C/D"/>
</dbReference>
<evidence type="ECO:0000256" key="16">
    <source>
        <dbReference type="SAM" id="Phobius"/>
    </source>
</evidence>
<evidence type="ECO:0000256" key="12">
    <source>
        <dbReference type="ARBA" id="ARBA00022982"/>
    </source>
</evidence>
<comment type="pathway">
    <text evidence="4">Carbohydrate metabolism; tricarboxylic acid cycle.</text>
</comment>
<evidence type="ECO:0000256" key="9">
    <source>
        <dbReference type="ARBA" id="ARBA00022617"/>
    </source>
</evidence>
<feature type="transmembrane region" description="Helical" evidence="16">
    <location>
        <begin position="99"/>
        <end position="124"/>
    </location>
</feature>
<evidence type="ECO:0000313" key="18">
    <source>
        <dbReference type="Proteomes" id="UP000190989"/>
    </source>
</evidence>
<evidence type="ECO:0000256" key="3">
    <source>
        <dbReference type="ARBA" id="ARBA00004141"/>
    </source>
</evidence>
<comment type="subcellular location">
    <subcellularLocation>
        <location evidence="3">Membrane</location>
        <topology evidence="3">Multi-pass membrane protein</topology>
    </subcellularLocation>
</comment>
<evidence type="ECO:0000256" key="7">
    <source>
        <dbReference type="ARBA" id="ARBA00022448"/>
    </source>
</evidence>
<accession>A0A1U6H580</accession>
<dbReference type="SUPFAM" id="SSF81343">
    <property type="entry name" value="Fumarate reductase respiratory complex transmembrane subunits"/>
    <property type="match status" value="1"/>
</dbReference>
<evidence type="ECO:0000256" key="10">
    <source>
        <dbReference type="ARBA" id="ARBA00022692"/>
    </source>
</evidence>
<evidence type="ECO:0000256" key="2">
    <source>
        <dbReference type="ARBA" id="ARBA00004050"/>
    </source>
</evidence>
<dbReference type="GO" id="GO:0046872">
    <property type="term" value="F:metal ion binding"/>
    <property type="evidence" value="ECO:0007669"/>
    <property type="project" value="UniProtKB-KW"/>
</dbReference>
<comment type="cofactor">
    <cofactor evidence="1">
        <name>heme</name>
        <dbReference type="ChEBI" id="CHEBI:30413"/>
    </cofactor>
</comment>
<evidence type="ECO:0000256" key="15">
    <source>
        <dbReference type="ARBA" id="ARBA00023136"/>
    </source>
</evidence>
<evidence type="ECO:0000256" key="13">
    <source>
        <dbReference type="ARBA" id="ARBA00022989"/>
    </source>
</evidence>
<dbReference type="EMBL" id="FVZE01000001">
    <property type="protein sequence ID" value="SLJ90923.1"/>
    <property type="molecule type" value="Genomic_DNA"/>
</dbReference>
<sequence length="128" mass="13573">MGNGTSIGRVRGLGSAKTGPHHWLVQRFTAIGNLLLVLWLAVSILLLPDLTYASVSEWLATPVPATAMALLVVSTFWHARLGLQVVVEDYVHEHANKFACIAALNLAAFAGAAFGVFCVVRLALGAHA</sequence>
<dbReference type="GO" id="GO:0006099">
    <property type="term" value="P:tricarboxylic acid cycle"/>
    <property type="evidence" value="ECO:0007669"/>
    <property type="project" value="UniProtKB-UniPathway"/>
</dbReference>
<reference evidence="18" key="1">
    <citation type="submission" date="2017-02" db="EMBL/GenBank/DDBJ databases">
        <authorList>
            <person name="Varghese N."/>
            <person name="Submissions S."/>
        </authorList>
    </citation>
    <scope>NUCLEOTIDE SEQUENCE [LARGE SCALE GENOMIC DNA]</scope>
    <source>
        <strain evidence="18">SM117</strain>
    </source>
</reference>
<proteinExistence type="predicted"/>
<dbReference type="GO" id="GO:0020037">
    <property type="term" value="F:heme binding"/>
    <property type="evidence" value="ECO:0007669"/>
    <property type="project" value="InterPro"/>
</dbReference>
<keyword evidence="8" id="KW-0816">Tricarboxylic acid cycle</keyword>
<dbReference type="GO" id="GO:0016020">
    <property type="term" value="C:membrane"/>
    <property type="evidence" value="ECO:0007669"/>
    <property type="project" value="UniProtKB-SubCell"/>
</dbReference>
<name>A0A1U6H580_9SPHN</name>
<dbReference type="UniPathway" id="UPA00223"/>
<dbReference type="CDD" id="cd03495">
    <property type="entry name" value="SQR_TypeC_SdhD_like"/>
    <property type="match status" value="1"/>
</dbReference>
<keyword evidence="12" id="KW-0249">Electron transport</keyword>
<keyword evidence="18" id="KW-1185">Reference proteome</keyword>
<protein>
    <recommendedName>
        <fullName evidence="6">Succinate dehydrogenase hydrophobic membrane anchor subunit</fullName>
    </recommendedName>
</protein>
<dbReference type="Gene3D" id="1.20.1300.10">
    <property type="entry name" value="Fumarate reductase/succinate dehydrogenase, transmembrane subunit"/>
    <property type="match status" value="1"/>
</dbReference>
<evidence type="ECO:0000256" key="11">
    <source>
        <dbReference type="ARBA" id="ARBA00022723"/>
    </source>
</evidence>
<organism evidence="17 18">
    <name type="scientific">Novosphingobium mathurense</name>
    <dbReference type="NCBI Taxonomy" id="428990"/>
    <lineage>
        <taxon>Bacteria</taxon>
        <taxon>Pseudomonadati</taxon>
        <taxon>Pseudomonadota</taxon>
        <taxon>Alphaproteobacteria</taxon>
        <taxon>Sphingomonadales</taxon>
        <taxon>Sphingomonadaceae</taxon>
        <taxon>Novosphingobium</taxon>
    </lineage>
</organism>
<keyword evidence="13 16" id="KW-1133">Transmembrane helix</keyword>
<dbReference type="STRING" id="428990.SAMN06295987_1011290"/>
<evidence type="ECO:0000256" key="1">
    <source>
        <dbReference type="ARBA" id="ARBA00001971"/>
    </source>
</evidence>
<evidence type="ECO:0000256" key="14">
    <source>
        <dbReference type="ARBA" id="ARBA00023004"/>
    </source>
</evidence>
<gene>
    <name evidence="17" type="ORF">SAMN06295987_1011290</name>
</gene>
<evidence type="ECO:0000256" key="6">
    <source>
        <dbReference type="ARBA" id="ARBA00019425"/>
    </source>
</evidence>
<evidence type="ECO:0000256" key="5">
    <source>
        <dbReference type="ARBA" id="ARBA00011558"/>
    </source>
</evidence>
<keyword evidence="9" id="KW-0349">Heme</keyword>
<feature type="transmembrane region" description="Helical" evidence="16">
    <location>
        <begin position="28"/>
        <end position="47"/>
    </location>
</feature>
<dbReference type="AlphaFoldDB" id="A0A1U6H580"/>
<dbReference type="Pfam" id="PF01127">
    <property type="entry name" value="Sdh_cyt"/>
    <property type="match status" value="1"/>
</dbReference>
<feature type="transmembrane region" description="Helical" evidence="16">
    <location>
        <begin position="59"/>
        <end position="79"/>
    </location>
</feature>
<comment type="function">
    <text evidence="2">Membrane-anchoring subunit of succinate dehydrogenase (SDH).</text>
</comment>
<keyword evidence="10 16" id="KW-0812">Transmembrane</keyword>
<dbReference type="NCBIfam" id="TIGR02968">
    <property type="entry name" value="succ_dehyd_anc"/>
    <property type="match status" value="1"/>
</dbReference>